<feature type="coiled-coil region" evidence="2">
    <location>
        <begin position="149"/>
        <end position="176"/>
    </location>
</feature>
<evidence type="ECO:0000256" key="1">
    <source>
        <dbReference type="ARBA" id="ARBA00023054"/>
    </source>
</evidence>
<protein>
    <submittedName>
        <fullName evidence="3">Uncharacterized protein</fullName>
    </submittedName>
</protein>
<dbReference type="VEuPathDB" id="FungiDB:BCV72DRAFT_24942"/>
<dbReference type="Proteomes" id="UP000242414">
    <property type="component" value="Unassembled WGS sequence"/>
</dbReference>
<dbReference type="PANTHER" id="PTHR45916">
    <property type="entry name" value="STRUCTURAL MAINTENANCE OF CHROMOSOMES PROTEIN 5"/>
    <property type="match status" value="1"/>
</dbReference>
<dbReference type="GO" id="GO:0000724">
    <property type="term" value="P:double-strand break repair via homologous recombination"/>
    <property type="evidence" value="ECO:0007669"/>
    <property type="project" value="TreeGrafter"/>
</dbReference>
<feature type="coiled-coil region" evidence="2">
    <location>
        <begin position="26"/>
        <end position="120"/>
    </location>
</feature>
<keyword evidence="1 2" id="KW-0175">Coiled coil</keyword>
<dbReference type="Gene3D" id="1.20.58.60">
    <property type="match status" value="1"/>
</dbReference>
<dbReference type="EMBL" id="KV921989">
    <property type="protein sequence ID" value="ORE03859.1"/>
    <property type="molecule type" value="Genomic_DNA"/>
</dbReference>
<evidence type="ECO:0000313" key="3">
    <source>
        <dbReference type="EMBL" id="ORE03859.1"/>
    </source>
</evidence>
<proteinExistence type="predicted"/>
<sequence length="234" mass="27675">MQQKLIDLRKKQKALQHMLKSDIDHFATLNARNEDLRRDVDRMKQKQKILNEVELLKAQEPLIKYSEVNKQLEDLKRQVEEQKATVRKVNAEYAPLQELLKEHENELKKIIAKNADEAKDCNGYAQELKDLLVKIKTIKDGIDARKADIKAIEKRIPEKEQKVRSMTNRINELEETLKEPPSNDTSEIEANIVSQFTHTQLNEYLYHCRRALIEKYPNREIKAMKYKVKLESWQ</sequence>
<dbReference type="GO" id="GO:0030915">
    <property type="term" value="C:Smc5-Smc6 complex"/>
    <property type="evidence" value="ECO:0007669"/>
    <property type="project" value="TreeGrafter"/>
</dbReference>
<evidence type="ECO:0000256" key="2">
    <source>
        <dbReference type="SAM" id="Coils"/>
    </source>
</evidence>
<reference evidence="3" key="1">
    <citation type="journal article" date="2016" name="Proc. Natl. Acad. Sci. U.S.A.">
        <title>Lipid metabolic changes in an early divergent fungus govern the establishment of a mutualistic symbiosis with endobacteria.</title>
        <authorList>
            <person name="Lastovetsky O.A."/>
            <person name="Gaspar M.L."/>
            <person name="Mondo S.J."/>
            <person name="LaButti K.M."/>
            <person name="Sandor L."/>
            <person name="Grigoriev I.V."/>
            <person name="Henry S.A."/>
            <person name="Pawlowska T.E."/>
        </authorList>
    </citation>
    <scope>NUCLEOTIDE SEQUENCE [LARGE SCALE GENOMIC DNA]</scope>
    <source>
        <strain evidence="3">ATCC 52814</strain>
    </source>
</reference>
<name>A0A1X0QVU6_RHIZD</name>
<dbReference type="GO" id="GO:0005634">
    <property type="term" value="C:nucleus"/>
    <property type="evidence" value="ECO:0007669"/>
    <property type="project" value="TreeGrafter"/>
</dbReference>
<dbReference type="AlphaFoldDB" id="A0A1X0QVU6"/>
<organism evidence="3">
    <name type="scientific">Rhizopus microsporus var. microsporus</name>
    <dbReference type="NCBI Taxonomy" id="86635"/>
    <lineage>
        <taxon>Eukaryota</taxon>
        <taxon>Fungi</taxon>
        <taxon>Fungi incertae sedis</taxon>
        <taxon>Mucoromycota</taxon>
        <taxon>Mucoromycotina</taxon>
        <taxon>Mucoromycetes</taxon>
        <taxon>Mucorales</taxon>
        <taxon>Mucorineae</taxon>
        <taxon>Rhizopodaceae</taxon>
        <taxon>Rhizopus</taxon>
    </lineage>
</organism>
<gene>
    <name evidence="3" type="ORF">BCV72DRAFT_24942</name>
</gene>
<accession>A0A1X0QVU6</accession>
<dbReference type="GO" id="GO:0003697">
    <property type="term" value="F:single-stranded DNA binding"/>
    <property type="evidence" value="ECO:0007669"/>
    <property type="project" value="TreeGrafter"/>
</dbReference>
<dbReference type="PANTHER" id="PTHR45916:SF1">
    <property type="entry name" value="STRUCTURAL MAINTENANCE OF CHROMOSOMES PROTEIN 5"/>
    <property type="match status" value="1"/>
</dbReference>